<dbReference type="AlphaFoldDB" id="A0A1D1W0L8"/>
<dbReference type="Proteomes" id="UP000186922">
    <property type="component" value="Unassembled WGS sequence"/>
</dbReference>
<name>A0A1D1W0L8_RAMVA</name>
<reference evidence="4 5" key="1">
    <citation type="journal article" date="2016" name="Nat. Commun.">
        <title>Extremotolerant tardigrade genome and improved radiotolerance of human cultured cells by tardigrade-unique protein.</title>
        <authorList>
            <person name="Hashimoto T."/>
            <person name="Horikawa D.D."/>
            <person name="Saito Y."/>
            <person name="Kuwahara H."/>
            <person name="Kozuka-Hata H."/>
            <person name="Shin-I T."/>
            <person name="Minakuchi Y."/>
            <person name="Ohishi K."/>
            <person name="Motoyama A."/>
            <person name="Aizu T."/>
            <person name="Enomoto A."/>
            <person name="Kondo K."/>
            <person name="Tanaka S."/>
            <person name="Hara Y."/>
            <person name="Koshikawa S."/>
            <person name="Sagara H."/>
            <person name="Miura T."/>
            <person name="Yokobori S."/>
            <person name="Miyagawa K."/>
            <person name="Suzuki Y."/>
            <person name="Kubo T."/>
            <person name="Oyama M."/>
            <person name="Kohara Y."/>
            <person name="Fujiyama A."/>
            <person name="Arakawa K."/>
            <person name="Katayama T."/>
            <person name="Toyoda A."/>
            <person name="Kunieda T."/>
        </authorList>
    </citation>
    <scope>NUCLEOTIDE SEQUENCE [LARGE SCALE GENOMIC DNA]</scope>
    <source>
        <strain evidence="4 5">YOKOZUNA-1</strain>
    </source>
</reference>
<dbReference type="Gene3D" id="3.50.30.50">
    <property type="entry name" value="Putative cyclase"/>
    <property type="match status" value="1"/>
</dbReference>
<gene>
    <name evidence="4" type="primary">RvY_17017-1</name>
    <name evidence="4" type="synonym">RvY_17017.1</name>
    <name evidence="4" type="ORF">RvY_17017</name>
</gene>
<comment type="caution">
    <text evidence="4">The sequence shown here is derived from an EMBL/GenBank/DDBJ whole genome shotgun (WGS) entry which is preliminary data.</text>
</comment>
<dbReference type="PANTHER" id="PTHR31118:SF12">
    <property type="entry name" value="CYCLASE-LIKE PROTEIN 2"/>
    <property type="match status" value="1"/>
</dbReference>
<organism evidence="4 5">
    <name type="scientific">Ramazzottius varieornatus</name>
    <name type="common">Water bear</name>
    <name type="synonym">Tardigrade</name>
    <dbReference type="NCBI Taxonomy" id="947166"/>
    <lineage>
        <taxon>Eukaryota</taxon>
        <taxon>Metazoa</taxon>
        <taxon>Ecdysozoa</taxon>
        <taxon>Tardigrada</taxon>
        <taxon>Eutardigrada</taxon>
        <taxon>Parachela</taxon>
        <taxon>Hypsibioidea</taxon>
        <taxon>Ramazzottiidae</taxon>
        <taxon>Ramazzottius</taxon>
    </lineage>
</organism>
<sequence>MDVTSINYSFSLIWLLVLFLFVREEEAVPLRVDFDADEADILDLSHPFNNQTVYYPTMEQLGFTFQLGTVFRGMNKQGQYYSAFYFQAGEHGGTHVDAPSHNQINGSSVDQLPLSQLMGPAVVLDLSSRIRRNMDYEVSVSDLQQWEELYGPMPKNALVFFYFGWSLKWPHRNALFGTKSFPDDMDFHFPGLSLPAAKWLIKHRLIKAIATDTPSLDSGPNQRALPVHHFLSQSSIPIIEFVNNLDRMAPSGAMVLGLPMKIQGASGAPLRLIAFNWDKDRQYAAHRQLNGPSERERERERGSRRKSTTATLNSIFLSEMSTRPTRPRITSATSEGPANGETTTVSIAGLRAQVKASKKPKTNTAFLASSNLFMTLILNFAVCFFLAIT</sequence>
<dbReference type="InterPro" id="IPR037175">
    <property type="entry name" value="KFase_sf"/>
</dbReference>
<dbReference type="EMBL" id="BDGG01000014">
    <property type="protein sequence ID" value="GAV07142.1"/>
    <property type="molecule type" value="Genomic_DNA"/>
</dbReference>
<evidence type="ECO:0000256" key="1">
    <source>
        <dbReference type="ARBA" id="ARBA00007865"/>
    </source>
</evidence>
<dbReference type="InterPro" id="IPR007325">
    <property type="entry name" value="KFase/CYL"/>
</dbReference>
<feature type="region of interest" description="Disordered" evidence="2">
    <location>
        <begin position="286"/>
        <end position="308"/>
    </location>
</feature>
<keyword evidence="3" id="KW-0472">Membrane</keyword>
<keyword evidence="3" id="KW-0812">Transmembrane</keyword>
<dbReference type="SUPFAM" id="SSF102198">
    <property type="entry name" value="Putative cyclase"/>
    <property type="match status" value="1"/>
</dbReference>
<feature type="transmembrane region" description="Helical" evidence="3">
    <location>
        <begin position="365"/>
        <end position="388"/>
    </location>
</feature>
<accession>A0A1D1W0L8</accession>
<keyword evidence="3" id="KW-1133">Transmembrane helix</keyword>
<dbReference type="PANTHER" id="PTHR31118">
    <property type="entry name" value="CYCLASE-LIKE PROTEIN 2"/>
    <property type="match status" value="1"/>
</dbReference>
<feature type="transmembrane region" description="Helical" evidence="3">
    <location>
        <begin position="6"/>
        <end position="22"/>
    </location>
</feature>
<dbReference type="STRING" id="947166.A0A1D1W0L8"/>
<dbReference type="Pfam" id="PF04199">
    <property type="entry name" value="Cyclase"/>
    <property type="match status" value="1"/>
</dbReference>
<evidence type="ECO:0000313" key="5">
    <source>
        <dbReference type="Proteomes" id="UP000186922"/>
    </source>
</evidence>
<proteinExistence type="inferred from homology"/>
<feature type="region of interest" description="Disordered" evidence="2">
    <location>
        <begin position="323"/>
        <end position="342"/>
    </location>
</feature>
<comment type="similarity">
    <text evidence="1">Belongs to the Cyclase 1 superfamily.</text>
</comment>
<evidence type="ECO:0000313" key="4">
    <source>
        <dbReference type="EMBL" id="GAV07142.1"/>
    </source>
</evidence>
<evidence type="ECO:0000256" key="2">
    <source>
        <dbReference type="SAM" id="MobiDB-lite"/>
    </source>
</evidence>
<keyword evidence="5" id="KW-1185">Reference proteome</keyword>
<dbReference type="OrthoDB" id="7108654at2759"/>
<evidence type="ECO:0000256" key="3">
    <source>
        <dbReference type="SAM" id="Phobius"/>
    </source>
</evidence>
<dbReference type="GO" id="GO:0004061">
    <property type="term" value="F:arylformamidase activity"/>
    <property type="evidence" value="ECO:0007669"/>
    <property type="project" value="InterPro"/>
</dbReference>
<dbReference type="GO" id="GO:0019441">
    <property type="term" value="P:L-tryptophan catabolic process to kynurenine"/>
    <property type="evidence" value="ECO:0007669"/>
    <property type="project" value="InterPro"/>
</dbReference>
<protein>
    <submittedName>
        <fullName evidence="4">Uncharacterized protein</fullName>
    </submittedName>
</protein>